<keyword evidence="2" id="KW-0560">Oxidoreductase</keyword>
<dbReference type="InterPro" id="IPR001155">
    <property type="entry name" value="OxRdtase_FMN_N"/>
</dbReference>
<dbReference type="PANTHER" id="PTHR22893:SF91">
    <property type="entry name" value="NADPH DEHYDROGENASE 2-RELATED"/>
    <property type="match status" value="1"/>
</dbReference>
<dbReference type="Gene3D" id="3.20.20.70">
    <property type="entry name" value="Aldolase class I"/>
    <property type="match status" value="1"/>
</dbReference>
<comment type="caution">
    <text evidence="2">The sequence shown here is derived from an EMBL/GenBank/DDBJ whole genome shotgun (WGS) entry which is preliminary data.</text>
</comment>
<protein>
    <submittedName>
        <fullName evidence="2">N-ethylmaleimide reductase</fullName>
        <ecNumber evidence="2">1.-.-.-</ecNumber>
    </submittedName>
</protein>
<dbReference type="InterPro" id="IPR013785">
    <property type="entry name" value="Aldolase_TIM"/>
</dbReference>
<gene>
    <name evidence="2" type="primary">nemA_3</name>
    <name evidence="2" type="ORF">HOV93_50730</name>
</gene>
<accession>A0A7V8VAB9</accession>
<dbReference type="PANTHER" id="PTHR22893">
    <property type="entry name" value="NADH OXIDOREDUCTASE-RELATED"/>
    <property type="match status" value="1"/>
</dbReference>
<dbReference type="SUPFAM" id="SSF51395">
    <property type="entry name" value="FMN-linked oxidoreductases"/>
    <property type="match status" value="1"/>
</dbReference>
<dbReference type="GO" id="GO:0016491">
    <property type="term" value="F:oxidoreductase activity"/>
    <property type="evidence" value="ECO:0007669"/>
    <property type="project" value="UniProtKB-KW"/>
</dbReference>
<evidence type="ECO:0000313" key="2">
    <source>
        <dbReference type="EMBL" id="MBA2117867.1"/>
    </source>
</evidence>
<dbReference type="InterPro" id="IPR045247">
    <property type="entry name" value="Oye-like"/>
</dbReference>
<evidence type="ECO:0000313" key="3">
    <source>
        <dbReference type="Proteomes" id="UP000551616"/>
    </source>
</evidence>
<keyword evidence="3" id="KW-1185">Reference proteome</keyword>
<evidence type="ECO:0000259" key="1">
    <source>
        <dbReference type="Pfam" id="PF00724"/>
    </source>
</evidence>
<dbReference type="EMBL" id="JABRWO010000021">
    <property type="protein sequence ID" value="MBA2117867.1"/>
    <property type="molecule type" value="Genomic_DNA"/>
</dbReference>
<proteinExistence type="predicted"/>
<organism evidence="2 3">
    <name type="scientific">Bremerella alba</name>
    <dbReference type="NCBI Taxonomy" id="980252"/>
    <lineage>
        <taxon>Bacteria</taxon>
        <taxon>Pseudomonadati</taxon>
        <taxon>Planctomycetota</taxon>
        <taxon>Planctomycetia</taxon>
        <taxon>Pirellulales</taxon>
        <taxon>Pirellulaceae</taxon>
        <taxon>Bremerella</taxon>
    </lineage>
</organism>
<name>A0A7V8VAB9_9BACT</name>
<reference evidence="2 3" key="1">
    <citation type="submission" date="2020-05" db="EMBL/GenBank/DDBJ databases">
        <title>Bremerella alba sp. nov., a novel planctomycete isolated from the surface of the macroalga Fucus spiralis.</title>
        <authorList>
            <person name="Godinho O."/>
            <person name="Botelho R."/>
            <person name="Albuquerque L."/>
            <person name="Wiegand S."/>
            <person name="Da Costa M.S."/>
            <person name="Lobo-Da-Cunha A."/>
            <person name="Jogler C."/>
            <person name="Lage O.M."/>
        </authorList>
    </citation>
    <scope>NUCLEOTIDE SEQUENCE [LARGE SCALE GENOMIC DNA]</scope>
    <source>
        <strain evidence="2 3">FF15</strain>
    </source>
</reference>
<dbReference type="EC" id="1.-.-.-" evidence="2"/>
<feature type="domain" description="NADH:flavin oxidoreductase/NADH oxidase N-terminal" evidence="1">
    <location>
        <begin position="9"/>
        <end position="210"/>
    </location>
</feature>
<dbReference type="Proteomes" id="UP000551616">
    <property type="component" value="Unassembled WGS sequence"/>
</dbReference>
<dbReference type="AlphaFoldDB" id="A0A7V8VAB9"/>
<sequence length="210" mass="23156">MTIDPNDILFQPLNLGAIKIPHRVIMAPLTRARSTNRVPNELMVEYYRQRSSAALIISEATAISSQGYGWHGAPAIYTSDQVNGWRHATNAVHAAGGRIFLQLWHMGRVSHPDYNEGQLPVAPSAIPAIGEAHTATGKKPFVTPHERTIAEIRSIIDEYAAATRRGREAGFDGVEIHAANGYLIDQFLRDASNQRSDEYGGSVSNRLRFL</sequence>
<dbReference type="Pfam" id="PF00724">
    <property type="entry name" value="Oxidored_FMN"/>
    <property type="match status" value="1"/>
</dbReference>
<dbReference type="GO" id="GO:0010181">
    <property type="term" value="F:FMN binding"/>
    <property type="evidence" value="ECO:0007669"/>
    <property type="project" value="InterPro"/>
</dbReference>